<dbReference type="EMBL" id="BAAABY010000009">
    <property type="protein sequence ID" value="GAA0450290.1"/>
    <property type="molecule type" value="Genomic_DNA"/>
</dbReference>
<dbReference type="Proteomes" id="UP001500909">
    <property type="component" value="Unassembled WGS sequence"/>
</dbReference>
<gene>
    <name evidence="1" type="ORF">GCM10010361_12930</name>
</gene>
<accession>A0ABN0ZL41</accession>
<reference evidence="1 2" key="1">
    <citation type="journal article" date="2019" name="Int. J. Syst. Evol. Microbiol.">
        <title>The Global Catalogue of Microorganisms (GCM) 10K type strain sequencing project: providing services to taxonomists for standard genome sequencing and annotation.</title>
        <authorList>
            <consortium name="The Broad Institute Genomics Platform"/>
            <consortium name="The Broad Institute Genome Sequencing Center for Infectious Disease"/>
            <person name="Wu L."/>
            <person name="Ma J."/>
        </authorList>
    </citation>
    <scope>NUCLEOTIDE SEQUENCE [LARGE SCALE GENOMIC DNA]</scope>
    <source>
        <strain evidence="1 2">JCM 4805</strain>
    </source>
</reference>
<proteinExistence type="predicted"/>
<keyword evidence="2" id="KW-1185">Reference proteome</keyword>
<evidence type="ECO:0000313" key="1">
    <source>
        <dbReference type="EMBL" id="GAA0450290.1"/>
    </source>
</evidence>
<protein>
    <submittedName>
        <fullName evidence="1">Uncharacterized protein</fullName>
    </submittedName>
</protein>
<comment type="caution">
    <text evidence="1">The sequence shown here is derived from an EMBL/GenBank/DDBJ whole genome shotgun (WGS) entry which is preliminary data.</text>
</comment>
<evidence type="ECO:0000313" key="2">
    <source>
        <dbReference type="Proteomes" id="UP001500909"/>
    </source>
</evidence>
<sequence length="106" mass="10907">MRGGGGRWPDAGVPLARIDRRAAACSAGRIRRGRHHIAALVGLLNPAAVMTTDGGGMVGTALLPVEGGAWIAQYMVAIADKAPGSNSWSGRSTVCRAWWPGVPASC</sequence>
<name>A0ABN0ZL41_9ACTN</name>
<organism evidence="1 2">
    <name type="scientific">Streptomyces olivaceiscleroticus</name>
    <dbReference type="NCBI Taxonomy" id="68245"/>
    <lineage>
        <taxon>Bacteria</taxon>
        <taxon>Bacillati</taxon>
        <taxon>Actinomycetota</taxon>
        <taxon>Actinomycetes</taxon>
        <taxon>Kitasatosporales</taxon>
        <taxon>Streptomycetaceae</taxon>
        <taxon>Streptomyces</taxon>
    </lineage>
</organism>